<name>A0A0N9IHD0_9PSEU</name>
<evidence type="ECO:0000256" key="1">
    <source>
        <dbReference type="ARBA" id="ARBA00007664"/>
    </source>
</evidence>
<dbReference type="Proteomes" id="UP000063699">
    <property type="component" value="Chromosome"/>
</dbReference>
<comment type="similarity">
    <text evidence="1">Belongs to the peptidase S1 family.</text>
</comment>
<dbReference type="SMART" id="SM00020">
    <property type="entry name" value="Tryp_SPc"/>
    <property type="match status" value="1"/>
</dbReference>
<feature type="domain" description="Peptidase S1" evidence="4">
    <location>
        <begin position="34"/>
        <end position="248"/>
    </location>
</feature>
<evidence type="ECO:0000313" key="5">
    <source>
        <dbReference type="EMBL" id="ALG14876.1"/>
    </source>
</evidence>
<evidence type="ECO:0000256" key="3">
    <source>
        <dbReference type="SAM" id="MobiDB-lite"/>
    </source>
</evidence>
<dbReference type="InterPro" id="IPR043504">
    <property type="entry name" value="Peptidase_S1_PA_chymotrypsin"/>
</dbReference>
<feature type="region of interest" description="Disordered" evidence="3">
    <location>
        <begin position="1"/>
        <end position="55"/>
    </location>
</feature>
<protein>
    <submittedName>
        <fullName evidence="5">Esterase</fullName>
    </submittedName>
</protein>
<dbReference type="SUPFAM" id="SSF50494">
    <property type="entry name" value="Trypsin-like serine proteases"/>
    <property type="match status" value="1"/>
</dbReference>
<gene>
    <name evidence="5" type="ORF">AOZ06_18520</name>
</gene>
<dbReference type="PROSITE" id="PS50240">
    <property type="entry name" value="TRYPSIN_DOM"/>
    <property type="match status" value="1"/>
</dbReference>
<keyword evidence="6" id="KW-1185">Reference proteome</keyword>
<dbReference type="PANTHER" id="PTHR24276">
    <property type="entry name" value="POLYSERASE-RELATED"/>
    <property type="match status" value="1"/>
</dbReference>
<dbReference type="PRINTS" id="PR00722">
    <property type="entry name" value="CHYMOTRYPSIN"/>
</dbReference>
<dbReference type="GO" id="GO:0006508">
    <property type="term" value="P:proteolysis"/>
    <property type="evidence" value="ECO:0007669"/>
    <property type="project" value="InterPro"/>
</dbReference>
<dbReference type="AlphaFoldDB" id="A0A0N9IHD0"/>
<organism evidence="5 6">
    <name type="scientific">Kibdelosporangium phytohabitans</name>
    <dbReference type="NCBI Taxonomy" id="860235"/>
    <lineage>
        <taxon>Bacteria</taxon>
        <taxon>Bacillati</taxon>
        <taxon>Actinomycetota</taxon>
        <taxon>Actinomycetes</taxon>
        <taxon>Pseudonocardiales</taxon>
        <taxon>Pseudonocardiaceae</taxon>
        <taxon>Kibdelosporangium</taxon>
    </lineage>
</organism>
<dbReference type="RefSeq" id="WP_054296731.1">
    <property type="nucleotide sequence ID" value="NZ_CP012752.1"/>
</dbReference>
<dbReference type="Pfam" id="PF00089">
    <property type="entry name" value="Trypsin"/>
    <property type="match status" value="1"/>
</dbReference>
<feature type="compositionally biased region" description="Pro residues" evidence="3">
    <location>
        <begin position="17"/>
        <end position="31"/>
    </location>
</feature>
<dbReference type="KEGG" id="kphy:AOZ06_18520"/>
<dbReference type="GO" id="GO:0004252">
    <property type="term" value="F:serine-type endopeptidase activity"/>
    <property type="evidence" value="ECO:0007669"/>
    <property type="project" value="InterPro"/>
</dbReference>
<dbReference type="PANTHER" id="PTHR24276:SF98">
    <property type="entry name" value="FI18310P1-RELATED"/>
    <property type="match status" value="1"/>
</dbReference>
<keyword evidence="2" id="KW-1015">Disulfide bond</keyword>
<dbReference type="InterPro" id="IPR001314">
    <property type="entry name" value="Peptidase_S1A"/>
</dbReference>
<sequence>MYNSPEPNGNPATTTTPPSPPPQPAPPPAPQVLPFNAKLTSDDIPTPSGGVRSGACSGSLVAPQWVVTAGHCFHDVKDRPVSGKPQYTMKVVIGKLKDSDPGGYTAEVVDVRQSRVNDLAVVKLSVPVPDVTPLKLAEDKPKSGQKLRFAGWGSLSPTVIKPSDHLKSGEFTVAKINSTTLEVQSVVPKTVENSPCKQDSGGPFFTSADDRTGTLVAIVNNGPTCPQPGRETVARIDVVAEWITKQING</sequence>
<dbReference type="InterPro" id="IPR050430">
    <property type="entry name" value="Peptidase_S1"/>
</dbReference>
<dbReference type="Gene3D" id="2.40.10.10">
    <property type="entry name" value="Trypsin-like serine proteases"/>
    <property type="match status" value="1"/>
</dbReference>
<evidence type="ECO:0000256" key="2">
    <source>
        <dbReference type="ARBA" id="ARBA00023157"/>
    </source>
</evidence>
<proteinExistence type="inferred from homology"/>
<evidence type="ECO:0000259" key="4">
    <source>
        <dbReference type="PROSITE" id="PS50240"/>
    </source>
</evidence>
<dbReference type="PROSITE" id="PS00134">
    <property type="entry name" value="TRYPSIN_HIS"/>
    <property type="match status" value="1"/>
</dbReference>
<accession>A0A0N9IHD0</accession>
<dbReference type="InterPro" id="IPR009003">
    <property type="entry name" value="Peptidase_S1_PA"/>
</dbReference>
<dbReference type="InterPro" id="IPR001254">
    <property type="entry name" value="Trypsin_dom"/>
</dbReference>
<dbReference type="EMBL" id="CP012752">
    <property type="protein sequence ID" value="ALG14876.1"/>
    <property type="molecule type" value="Genomic_DNA"/>
</dbReference>
<reference evidence="5" key="1">
    <citation type="submission" date="2015-07" db="EMBL/GenBank/DDBJ databases">
        <title>Genome sequencing of Kibdelosporangium phytohabitans.</title>
        <authorList>
            <person name="Qin S."/>
            <person name="Xing K."/>
        </authorList>
    </citation>
    <scope>NUCLEOTIDE SEQUENCE [LARGE SCALE GENOMIC DNA]</scope>
    <source>
        <strain evidence="5">KLBMP1111</strain>
    </source>
</reference>
<dbReference type="InterPro" id="IPR018114">
    <property type="entry name" value="TRYPSIN_HIS"/>
</dbReference>
<dbReference type="STRING" id="860235.AOZ06_18520"/>
<evidence type="ECO:0000313" key="6">
    <source>
        <dbReference type="Proteomes" id="UP000063699"/>
    </source>
</evidence>